<dbReference type="InterPro" id="IPR011096">
    <property type="entry name" value="FTP_domain"/>
</dbReference>
<comment type="caution">
    <text evidence="10">The sequence shown here is derived from an EMBL/GenBank/DDBJ whole genome shotgun (WGS) entry which is preliminary data.</text>
</comment>
<evidence type="ECO:0000256" key="3">
    <source>
        <dbReference type="ARBA" id="ARBA00022723"/>
    </source>
</evidence>
<dbReference type="PROSITE" id="PS51318">
    <property type="entry name" value="TAT"/>
    <property type="match status" value="1"/>
</dbReference>
<keyword evidence="5" id="KW-0378">Hydrolase</keyword>
<keyword evidence="11" id="KW-1185">Reference proteome</keyword>
<dbReference type="InterPro" id="IPR013783">
    <property type="entry name" value="Ig-like_fold"/>
</dbReference>
<evidence type="ECO:0000256" key="2">
    <source>
        <dbReference type="ARBA" id="ARBA00022670"/>
    </source>
</evidence>
<dbReference type="PRINTS" id="PR00730">
    <property type="entry name" value="THERMOLYSIN"/>
</dbReference>
<dbReference type="InterPro" id="IPR006311">
    <property type="entry name" value="TAT_signal"/>
</dbReference>
<dbReference type="Proteomes" id="UP001499990">
    <property type="component" value="Unassembled WGS sequence"/>
</dbReference>
<dbReference type="InterPro" id="IPR027268">
    <property type="entry name" value="Peptidase_M4/M1_CTD_sf"/>
</dbReference>
<dbReference type="PANTHER" id="PTHR33794:SF1">
    <property type="entry name" value="BACILLOLYSIN"/>
    <property type="match status" value="1"/>
</dbReference>
<dbReference type="PANTHER" id="PTHR33794">
    <property type="entry name" value="BACILLOLYSIN"/>
    <property type="match status" value="1"/>
</dbReference>
<evidence type="ECO:0000256" key="7">
    <source>
        <dbReference type="ARBA" id="ARBA00023049"/>
    </source>
</evidence>
<organism evidence="10 11">
    <name type="scientific">Streptomyces sannanensis</name>
    <dbReference type="NCBI Taxonomy" id="285536"/>
    <lineage>
        <taxon>Bacteria</taxon>
        <taxon>Bacillati</taxon>
        <taxon>Actinomycetota</taxon>
        <taxon>Actinomycetes</taxon>
        <taxon>Kitasatosporales</taxon>
        <taxon>Streptomycetaceae</taxon>
        <taxon>Streptomyces</taxon>
    </lineage>
</organism>
<dbReference type="InterPro" id="IPR023612">
    <property type="entry name" value="Peptidase_M4"/>
</dbReference>
<dbReference type="InterPro" id="IPR002884">
    <property type="entry name" value="P_dom"/>
</dbReference>
<evidence type="ECO:0000256" key="5">
    <source>
        <dbReference type="ARBA" id="ARBA00022801"/>
    </source>
</evidence>
<dbReference type="SUPFAM" id="SSF49313">
    <property type="entry name" value="Cadherin-like"/>
    <property type="match status" value="1"/>
</dbReference>
<accession>A0ABP6SIQ0</accession>
<evidence type="ECO:0000256" key="1">
    <source>
        <dbReference type="ARBA" id="ARBA00009388"/>
    </source>
</evidence>
<dbReference type="InterPro" id="IPR015919">
    <property type="entry name" value="Cadherin-like_sf"/>
</dbReference>
<dbReference type="Gene3D" id="3.10.450.490">
    <property type="match status" value="1"/>
</dbReference>
<feature type="domain" description="P/Homo B" evidence="9">
    <location>
        <begin position="627"/>
        <end position="758"/>
    </location>
</feature>
<keyword evidence="3" id="KW-0479">Metal-binding</keyword>
<dbReference type="SUPFAM" id="SSF55486">
    <property type="entry name" value="Metalloproteases ('zincins'), catalytic domain"/>
    <property type="match status" value="1"/>
</dbReference>
<name>A0ABP6SIQ0_9ACTN</name>
<keyword evidence="7" id="KW-0482">Metalloprotease</keyword>
<dbReference type="Pfam" id="PF05345">
    <property type="entry name" value="He_PIG"/>
    <property type="match status" value="1"/>
</dbReference>
<sequence>MTRSPRKAFAASALIAGAAMIAAALPAGVATADTVSQAPAKAQARAGALSVQLSPSERGELLAAANASRAVTARSLHLGSQEALIVKSVLKDADGSLHTRYERTFAGLPVLGGDLVVHTAANGSAKGVTKATDATITVASTTAAKSAGSAKTFALGRAKAKGVAKATAGTARKVVWAASGTPTLAWETVVGGTQADGTPSELHVITDAKTGAKLFEFQGIETGVGNSKYSGQVTIGTTPADGSYSMTDGTRGGHKTYDLNGGNGTGTGTLFTDPDDTWGDGTTGDRQTAAVDAAYGAQLTWDYYKDVHGRNGIKDDGVGAYTRVHYGTNYVNAFWDDRCFCMTYGDGAANAKPLTAIDIAAHEMTHGVTSNTAGLIYRGESGGLNEATSDIMAAAVEFWADNASDPGDYLNGDKIDIRGNGTPLRYMDKPSKDGRSADAWYTGIDSIDVHYSSGPANHWFYLASEGSGAKTVGGVDYDSPTSDGLPVTAIGRDAAAKIWYKALTTYMTSSTDYAGARTATLQAAADLYGLGSDTYINAANAWAAVNVGPRVVDGILLTNPGPQTSAVDTAAGFQIQATGFNPGRLRYFATGLPAGMTINRHTGLITGTPTTLGTSEVTVTVRGSRHSLTSTTFTWYVARGIVENTTDVSIPDGGAGVPGPQVFSDVDVTGLSGQAPSDLRVDVDIKHTYRGDLVIDLVAPDGTVYPLRKWNWRDSGANLRATYTVDASSQVANGTWRLRVQDQERRDTGYIDSWRLVF</sequence>
<comment type="similarity">
    <text evidence="1">Belongs to the peptidase M4 family.</text>
</comment>
<evidence type="ECO:0000313" key="10">
    <source>
        <dbReference type="EMBL" id="GAA3377515.1"/>
    </source>
</evidence>
<dbReference type="SUPFAM" id="SSF49785">
    <property type="entry name" value="Galactose-binding domain-like"/>
    <property type="match status" value="1"/>
</dbReference>
<dbReference type="Gene3D" id="2.60.120.260">
    <property type="entry name" value="Galactose-binding domain-like"/>
    <property type="match status" value="1"/>
</dbReference>
<feature type="signal peptide" evidence="8">
    <location>
        <begin position="1"/>
        <end position="32"/>
    </location>
</feature>
<evidence type="ECO:0000259" key="9">
    <source>
        <dbReference type="PROSITE" id="PS51829"/>
    </source>
</evidence>
<dbReference type="Gene3D" id="3.10.170.10">
    <property type="match status" value="1"/>
</dbReference>
<keyword evidence="6" id="KW-0862">Zinc</keyword>
<dbReference type="Pfam" id="PF01447">
    <property type="entry name" value="Peptidase_M4"/>
    <property type="match status" value="1"/>
</dbReference>
<dbReference type="InterPro" id="IPR001570">
    <property type="entry name" value="Peptidase_M4_C_domain"/>
</dbReference>
<proteinExistence type="inferred from homology"/>
<dbReference type="Gene3D" id="2.60.40.10">
    <property type="entry name" value="Immunoglobulins"/>
    <property type="match status" value="1"/>
</dbReference>
<protein>
    <recommendedName>
        <fullName evidence="9">P/Homo B domain-containing protein</fullName>
    </recommendedName>
</protein>
<reference evidence="11" key="1">
    <citation type="journal article" date="2019" name="Int. J. Syst. Evol. Microbiol.">
        <title>The Global Catalogue of Microorganisms (GCM) 10K type strain sequencing project: providing services to taxonomists for standard genome sequencing and annotation.</title>
        <authorList>
            <consortium name="The Broad Institute Genomics Platform"/>
            <consortium name="The Broad Institute Genome Sequencing Center for Infectious Disease"/>
            <person name="Wu L."/>
            <person name="Ma J."/>
        </authorList>
    </citation>
    <scope>NUCLEOTIDE SEQUENCE [LARGE SCALE GENOMIC DNA]</scope>
    <source>
        <strain evidence="11">JCM 9651</strain>
    </source>
</reference>
<dbReference type="Pfam" id="PF07504">
    <property type="entry name" value="FTP"/>
    <property type="match status" value="1"/>
</dbReference>
<evidence type="ECO:0000256" key="8">
    <source>
        <dbReference type="SAM" id="SignalP"/>
    </source>
</evidence>
<dbReference type="CDD" id="cd09597">
    <property type="entry name" value="M4_TLP"/>
    <property type="match status" value="1"/>
</dbReference>
<evidence type="ECO:0000256" key="4">
    <source>
        <dbReference type="ARBA" id="ARBA00022729"/>
    </source>
</evidence>
<gene>
    <name evidence="10" type="ORF">GCM10020367_53470</name>
</gene>
<dbReference type="InterPro" id="IPR013856">
    <property type="entry name" value="Peptidase_M4_domain"/>
</dbReference>
<dbReference type="Pfam" id="PF02868">
    <property type="entry name" value="Peptidase_M4_C"/>
    <property type="match status" value="1"/>
</dbReference>
<feature type="chain" id="PRO_5046068193" description="P/Homo B domain-containing protein" evidence="8">
    <location>
        <begin position="33"/>
        <end position="758"/>
    </location>
</feature>
<dbReference type="EMBL" id="BAAAYL010000001">
    <property type="protein sequence ID" value="GAA3377515.1"/>
    <property type="molecule type" value="Genomic_DNA"/>
</dbReference>
<evidence type="ECO:0000256" key="6">
    <source>
        <dbReference type="ARBA" id="ARBA00022833"/>
    </source>
</evidence>
<dbReference type="InterPro" id="IPR050728">
    <property type="entry name" value="Zinc_Metalloprotease_M4"/>
</dbReference>
<keyword evidence="2" id="KW-0645">Protease</keyword>
<evidence type="ECO:0000313" key="11">
    <source>
        <dbReference type="Proteomes" id="UP001499990"/>
    </source>
</evidence>
<dbReference type="Gene3D" id="1.10.390.10">
    <property type="entry name" value="Neutral Protease Domain 2"/>
    <property type="match status" value="1"/>
</dbReference>
<dbReference type="PROSITE" id="PS51829">
    <property type="entry name" value="P_HOMO_B"/>
    <property type="match status" value="1"/>
</dbReference>
<keyword evidence="4 8" id="KW-0732">Signal</keyword>
<dbReference type="InterPro" id="IPR008979">
    <property type="entry name" value="Galactose-bd-like_sf"/>
</dbReference>
<dbReference type="Pfam" id="PF01483">
    <property type="entry name" value="P_proprotein"/>
    <property type="match status" value="1"/>
</dbReference>